<dbReference type="EMBL" id="JACEFO010001732">
    <property type="protein sequence ID" value="KAF8715398.1"/>
    <property type="molecule type" value="Genomic_DNA"/>
</dbReference>
<accession>A0A835BY58</accession>
<feature type="compositionally biased region" description="Polar residues" evidence="1">
    <location>
        <begin position="179"/>
        <end position="190"/>
    </location>
</feature>
<feature type="region of interest" description="Disordered" evidence="1">
    <location>
        <begin position="61"/>
        <end position="82"/>
    </location>
</feature>
<keyword evidence="3" id="KW-1185">Reference proteome</keyword>
<feature type="compositionally biased region" description="Basic and acidic residues" evidence="1">
    <location>
        <begin position="197"/>
        <end position="207"/>
    </location>
</feature>
<dbReference type="OrthoDB" id="787165at2759"/>
<proteinExistence type="predicted"/>
<dbReference type="AlphaFoldDB" id="A0A835BY58"/>
<comment type="caution">
    <text evidence="2">The sequence shown here is derived from an EMBL/GenBank/DDBJ whole genome shotgun (WGS) entry which is preliminary data.</text>
</comment>
<feature type="compositionally biased region" description="Polar residues" evidence="1">
    <location>
        <begin position="63"/>
        <end position="79"/>
    </location>
</feature>
<feature type="region of interest" description="Disordered" evidence="1">
    <location>
        <begin position="121"/>
        <end position="147"/>
    </location>
</feature>
<reference evidence="2" key="1">
    <citation type="submission" date="2020-07" db="EMBL/GenBank/DDBJ databases">
        <title>Genome sequence and genetic diversity analysis of an under-domesticated orphan crop, white fonio (Digitaria exilis).</title>
        <authorList>
            <person name="Bennetzen J.L."/>
            <person name="Chen S."/>
            <person name="Ma X."/>
            <person name="Wang X."/>
            <person name="Yssel A.E.J."/>
            <person name="Chaluvadi S.R."/>
            <person name="Johnson M."/>
            <person name="Gangashetty P."/>
            <person name="Hamidou F."/>
            <person name="Sanogo M.D."/>
            <person name="Zwaenepoel A."/>
            <person name="Wallace J."/>
            <person name="Van De Peer Y."/>
            <person name="Van Deynze A."/>
        </authorList>
    </citation>
    <scope>NUCLEOTIDE SEQUENCE</scope>
    <source>
        <tissue evidence="2">Leaves</tissue>
    </source>
</reference>
<name>A0A835BY58_9POAL</name>
<gene>
    <name evidence="2" type="ORF">HU200_027041</name>
</gene>
<evidence type="ECO:0000313" key="3">
    <source>
        <dbReference type="Proteomes" id="UP000636709"/>
    </source>
</evidence>
<protein>
    <submittedName>
        <fullName evidence="2">Uncharacterized protein</fullName>
    </submittedName>
</protein>
<dbReference type="Proteomes" id="UP000636709">
    <property type="component" value="Unassembled WGS sequence"/>
</dbReference>
<evidence type="ECO:0000313" key="2">
    <source>
        <dbReference type="EMBL" id="KAF8715398.1"/>
    </source>
</evidence>
<sequence>MKNQERAYFGPKQRIEKVGNGLTRKPRKKPRFVSKPLRQLAKEVEMSWANRQSVLENERNRNGIGSENVHPSNHVVPQSKQHHLYGKVGQRNPNAMKEDFSLLGVSPKSRQAILKKSMKPTIMSSTSKMKQGSVHHTNDTKMLSSQPKNLKAMPGLVHISKGRLDQGATTRMHKRDQLNVGNDITNNANNTRKRKELQHEEKPKSQDDNFSEGENPTHIIMKKRRRYIEINEDEDDNVDQSPEVGVDSTRLTSRDGILKDCHDKISVPFVVDCLKEHNNCWSKPIDEPVWR</sequence>
<feature type="region of interest" description="Disordered" evidence="1">
    <location>
        <begin position="165"/>
        <end position="220"/>
    </location>
</feature>
<organism evidence="2 3">
    <name type="scientific">Digitaria exilis</name>
    <dbReference type="NCBI Taxonomy" id="1010633"/>
    <lineage>
        <taxon>Eukaryota</taxon>
        <taxon>Viridiplantae</taxon>
        <taxon>Streptophyta</taxon>
        <taxon>Embryophyta</taxon>
        <taxon>Tracheophyta</taxon>
        <taxon>Spermatophyta</taxon>
        <taxon>Magnoliopsida</taxon>
        <taxon>Liliopsida</taxon>
        <taxon>Poales</taxon>
        <taxon>Poaceae</taxon>
        <taxon>PACMAD clade</taxon>
        <taxon>Panicoideae</taxon>
        <taxon>Panicodae</taxon>
        <taxon>Paniceae</taxon>
        <taxon>Anthephorinae</taxon>
        <taxon>Digitaria</taxon>
    </lineage>
</organism>
<evidence type="ECO:0000256" key="1">
    <source>
        <dbReference type="SAM" id="MobiDB-lite"/>
    </source>
</evidence>